<keyword evidence="2" id="KW-0472">Membrane</keyword>
<feature type="region of interest" description="Disordered" evidence="1">
    <location>
        <begin position="41"/>
        <end position="60"/>
    </location>
</feature>
<evidence type="ECO:0000256" key="1">
    <source>
        <dbReference type="SAM" id="MobiDB-lite"/>
    </source>
</evidence>
<comment type="caution">
    <text evidence="3">The sequence shown here is derived from an EMBL/GenBank/DDBJ whole genome shotgun (WGS) entry which is preliminary data.</text>
</comment>
<reference evidence="4" key="1">
    <citation type="submission" date="2018-12" db="EMBL/GenBank/DDBJ databases">
        <title>Maribacter lutimaris sp. nov., isolated from marine sediment.</title>
        <authorList>
            <person name="Kim K.K."/>
        </authorList>
    </citation>
    <scope>NUCLEOTIDE SEQUENCE [LARGE SCALE GENOMIC DNA]</scope>
    <source>
        <strain evidence="4">PoM-212</strain>
    </source>
</reference>
<feature type="transmembrane region" description="Helical" evidence="2">
    <location>
        <begin position="12"/>
        <end position="32"/>
    </location>
</feature>
<evidence type="ECO:0000256" key="2">
    <source>
        <dbReference type="SAM" id="Phobius"/>
    </source>
</evidence>
<sequence>MLLLKYEKYCPVLDSVIVLMIDAFIISILYLFSIVNSSVKQPVGAPTESNSKKFSLTEWI</sequence>
<organism evidence="3 4">
    <name type="scientific">Maribacter algicola</name>
    <dbReference type="NCBI Taxonomy" id="2498892"/>
    <lineage>
        <taxon>Bacteria</taxon>
        <taxon>Pseudomonadati</taxon>
        <taxon>Bacteroidota</taxon>
        <taxon>Flavobacteriia</taxon>
        <taxon>Flavobacteriales</taxon>
        <taxon>Flavobacteriaceae</taxon>
        <taxon>Maribacter</taxon>
    </lineage>
</organism>
<protein>
    <submittedName>
        <fullName evidence="3">Uncharacterized protein</fullName>
    </submittedName>
</protein>
<gene>
    <name evidence="3" type="ORF">DZC72_09570</name>
</gene>
<evidence type="ECO:0000313" key="4">
    <source>
        <dbReference type="Proteomes" id="UP000286990"/>
    </source>
</evidence>
<dbReference type="Proteomes" id="UP000286990">
    <property type="component" value="Unassembled WGS sequence"/>
</dbReference>
<keyword evidence="2" id="KW-0812">Transmembrane</keyword>
<evidence type="ECO:0000313" key="3">
    <source>
        <dbReference type="EMBL" id="RRQ47980.1"/>
    </source>
</evidence>
<keyword evidence="4" id="KW-1185">Reference proteome</keyword>
<dbReference type="AlphaFoldDB" id="A0A3R8RY26"/>
<accession>A0A3R8RY26</accession>
<proteinExistence type="predicted"/>
<keyword evidence="2" id="KW-1133">Transmembrane helix</keyword>
<dbReference type="EMBL" id="QUSX01000002">
    <property type="protein sequence ID" value="RRQ47980.1"/>
    <property type="molecule type" value="Genomic_DNA"/>
</dbReference>
<name>A0A3R8RY26_9FLAO</name>